<reference evidence="1 2" key="1">
    <citation type="submission" date="2014-02" db="EMBL/GenBank/DDBJ databases">
        <title>The small core and large imbalanced accessory genome model reveals a collaborative survival strategy of Sorangium cellulosum strains in nature.</title>
        <authorList>
            <person name="Han K."/>
            <person name="Peng R."/>
            <person name="Blom J."/>
            <person name="Li Y.-Z."/>
        </authorList>
    </citation>
    <scope>NUCLEOTIDE SEQUENCE [LARGE SCALE GENOMIC DNA]</scope>
    <source>
        <strain evidence="1 2">So0157-25</strain>
    </source>
</reference>
<organism evidence="1 2">
    <name type="scientific">Sorangium cellulosum</name>
    <name type="common">Polyangium cellulosum</name>
    <dbReference type="NCBI Taxonomy" id="56"/>
    <lineage>
        <taxon>Bacteria</taxon>
        <taxon>Pseudomonadati</taxon>
        <taxon>Myxococcota</taxon>
        <taxon>Polyangia</taxon>
        <taxon>Polyangiales</taxon>
        <taxon>Polyangiaceae</taxon>
        <taxon>Sorangium</taxon>
    </lineage>
</organism>
<dbReference type="AlphaFoldDB" id="A0A150PKW3"/>
<proteinExistence type="predicted"/>
<dbReference type="Proteomes" id="UP000075420">
    <property type="component" value="Unassembled WGS sequence"/>
</dbReference>
<dbReference type="EMBL" id="JELY01001270">
    <property type="protein sequence ID" value="KYF56357.1"/>
    <property type="molecule type" value="Genomic_DNA"/>
</dbReference>
<evidence type="ECO:0000313" key="2">
    <source>
        <dbReference type="Proteomes" id="UP000075420"/>
    </source>
</evidence>
<protein>
    <submittedName>
        <fullName evidence="1">Uncharacterized protein</fullName>
    </submittedName>
</protein>
<accession>A0A150PKW3</accession>
<sequence length="122" mass="13265">MSARELPTRPAGRSKRTASASVVLIVSASEQLAERCRRLVFVEGADLLACDLVSLRGSAAWLNPLAIVMTQDVRAFDPEGFLELSRRIGAELVVLPNESVSDTQLTAMITAALDIAQRRRTE</sequence>
<evidence type="ECO:0000313" key="1">
    <source>
        <dbReference type="EMBL" id="KYF56357.1"/>
    </source>
</evidence>
<comment type="caution">
    <text evidence="1">The sequence shown here is derived from an EMBL/GenBank/DDBJ whole genome shotgun (WGS) entry which is preliminary data.</text>
</comment>
<gene>
    <name evidence="1" type="ORF">BE08_32085</name>
</gene>
<name>A0A150PKW3_SORCE</name>